<evidence type="ECO:0000256" key="3">
    <source>
        <dbReference type="ARBA" id="ARBA00005466"/>
    </source>
</evidence>
<evidence type="ECO:0000259" key="11">
    <source>
        <dbReference type="PROSITE" id="PS51387"/>
    </source>
</evidence>
<dbReference type="InterPro" id="IPR006093">
    <property type="entry name" value="Oxy_OxRdtase_FAD_BS"/>
</dbReference>
<dbReference type="InterPro" id="IPR016167">
    <property type="entry name" value="FAD-bd_PCMH_sub1"/>
</dbReference>
<comment type="cofactor">
    <cofactor evidence="1 9">
        <name>FAD</name>
        <dbReference type="ChEBI" id="CHEBI:57692"/>
    </cofactor>
</comment>
<name>A0A9P4IR44_9PEZI</name>
<protein>
    <recommendedName>
        <fullName evidence="4 9">D-arabinono-1,4-lactone oxidase</fullName>
        <shortName evidence="9">ALO</shortName>
        <ecNumber evidence="4 9">1.1.3.37</ecNumber>
    </recommendedName>
    <alternativeName>
        <fullName evidence="8 9">L-galactono-gamma-lactone oxidase</fullName>
    </alternativeName>
</protein>
<gene>
    <name evidence="12" type="ORF">NA57DRAFT_62679</name>
</gene>
<evidence type="ECO:0000313" key="13">
    <source>
        <dbReference type="Proteomes" id="UP000799772"/>
    </source>
</evidence>
<dbReference type="PANTHER" id="PTHR43762:SF1">
    <property type="entry name" value="D-ARABINONO-1,4-LACTONE OXIDASE"/>
    <property type="match status" value="1"/>
</dbReference>
<evidence type="ECO:0000256" key="4">
    <source>
        <dbReference type="ARBA" id="ARBA00013136"/>
    </source>
</evidence>
<keyword evidence="9" id="KW-0496">Mitochondrion</keyword>
<keyword evidence="13" id="KW-1185">Reference proteome</keyword>
<evidence type="ECO:0000256" key="5">
    <source>
        <dbReference type="ARBA" id="ARBA00022630"/>
    </source>
</evidence>
<dbReference type="Gene3D" id="3.30.43.10">
    <property type="entry name" value="Uridine Diphospho-n-acetylenolpyruvylglucosamine Reductase, domain 2"/>
    <property type="match status" value="1"/>
</dbReference>
<sequence length="591" mass="66618">MASNLPAEVSTLEPHVPFRATSAYKHHTWAKTYWSNPELYIRPESLEEIQKVVTLARRCRRRLVLVGCGHSPSDLTCTSSWLVNLDNFNKILNVDTNNKTMTVEGGIRLHAINTRAKEHGLTIPNLGSIDEQSIVGAVATATHGSSMYHGLLSQAIRSLRIVLANGRAVRCSATQSPDLFRAALVSLGALGIIVEVEFEMVPAGNIEWIQTLQPLSYVVDNWSTTLWTSAEFTRVWWMPYMKRAIVWRADKTDDPIRAPKSSWYGGSIGFHTYHNLLWLSNYVPWILPTVEWFVFGMQYGFSTGSYNSGVEEQRTGLLMDCLYSQFVNEWALPISKGPEAIERLGAWINGDESKARIPFSSKGLWVHCPIEVRISDTSRPATYNASQPRPFLDNTCATEPTLYLNATLYRPYLQDPPCHKRYYEAFEWLMQDMGGKPHWAKNFAFTTREQIEGMFGDNLESWRRVRDSVDPEGLFVGDWLRRTVLPALKEEGGKAERLPLEEMEVDTKRNNKRNGGLLWFGQQQLKTAFRGSATDGAGDEKVPPSASSEESFDVMHEAEAETSTLLRSMESDDDEATVIAARLCAHLVLSL</sequence>
<dbReference type="Gene3D" id="3.30.70.2520">
    <property type="match status" value="1"/>
</dbReference>
<feature type="domain" description="FAD-binding PCMH-type" evidence="11">
    <location>
        <begin position="33"/>
        <end position="203"/>
    </location>
</feature>
<evidence type="ECO:0000256" key="8">
    <source>
        <dbReference type="ARBA" id="ARBA00033418"/>
    </source>
</evidence>
<dbReference type="SUPFAM" id="SSF56176">
    <property type="entry name" value="FAD-binding/transporter-associated domain-like"/>
    <property type="match status" value="1"/>
</dbReference>
<accession>A0A9P4IR44</accession>
<comment type="catalytic activity">
    <reaction evidence="9">
        <text>D-arabinono-1,4-lactone + O2 = dehydro-D-arabinono-1,4-lactone + H2O2 + H(+)</text>
        <dbReference type="Rhea" id="RHEA:23756"/>
        <dbReference type="ChEBI" id="CHEBI:15378"/>
        <dbReference type="ChEBI" id="CHEBI:15379"/>
        <dbReference type="ChEBI" id="CHEBI:16240"/>
        <dbReference type="ChEBI" id="CHEBI:16292"/>
        <dbReference type="ChEBI" id="CHEBI:58277"/>
        <dbReference type="EC" id="1.1.3.37"/>
    </reaction>
</comment>
<feature type="region of interest" description="Disordered" evidence="10">
    <location>
        <begin position="532"/>
        <end position="553"/>
    </location>
</feature>
<dbReference type="GO" id="GO:0003885">
    <property type="term" value="F:D-arabinono-1,4-lactone oxidase activity"/>
    <property type="evidence" value="ECO:0007669"/>
    <property type="project" value="UniProtKB-UniRule"/>
</dbReference>
<dbReference type="InterPro" id="IPR030654">
    <property type="entry name" value="Sugar_lactone_oxidase"/>
</dbReference>
<dbReference type="GO" id="GO:0071949">
    <property type="term" value="F:FAD binding"/>
    <property type="evidence" value="ECO:0007669"/>
    <property type="project" value="UniProtKB-UniRule"/>
</dbReference>
<dbReference type="PROSITE" id="PS00862">
    <property type="entry name" value="OX2_COVAL_FAD"/>
    <property type="match status" value="1"/>
</dbReference>
<proteinExistence type="inferred from homology"/>
<evidence type="ECO:0000256" key="1">
    <source>
        <dbReference type="ARBA" id="ARBA00001974"/>
    </source>
</evidence>
<evidence type="ECO:0000256" key="2">
    <source>
        <dbReference type="ARBA" id="ARBA00005083"/>
    </source>
</evidence>
<keyword evidence="7 9" id="KW-0560">Oxidoreductase</keyword>
<dbReference type="Proteomes" id="UP000799772">
    <property type="component" value="Unassembled WGS sequence"/>
</dbReference>
<evidence type="ECO:0000256" key="10">
    <source>
        <dbReference type="SAM" id="MobiDB-lite"/>
    </source>
</evidence>
<evidence type="ECO:0000256" key="7">
    <source>
        <dbReference type="ARBA" id="ARBA00023002"/>
    </source>
</evidence>
<dbReference type="NCBIfam" id="TIGR01678">
    <property type="entry name" value="FAD_lactone_ox"/>
    <property type="match status" value="1"/>
</dbReference>
<comment type="subcellular location">
    <subcellularLocation>
        <location evidence="9">Mitochondrion membrane</location>
    </subcellularLocation>
</comment>
<dbReference type="GO" id="GO:0031966">
    <property type="term" value="C:mitochondrial membrane"/>
    <property type="evidence" value="ECO:0007669"/>
    <property type="project" value="UniProtKB-SubCell"/>
</dbReference>
<evidence type="ECO:0000256" key="6">
    <source>
        <dbReference type="ARBA" id="ARBA00022827"/>
    </source>
</evidence>
<dbReference type="Pfam" id="PF04030">
    <property type="entry name" value="ALO"/>
    <property type="match status" value="1"/>
</dbReference>
<dbReference type="InterPro" id="IPR007173">
    <property type="entry name" value="ALO_C"/>
</dbReference>
<organism evidence="12 13">
    <name type="scientific">Rhizodiscina lignyota</name>
    <dbReference type="NCBI Taxonomy" id="1504668"/>
    <lineage>
        <taxon>Eukaryota</taxon>
        <taxon>Fungi</taxon>
        <taxon>Dikarya</taxon>
        <taxon>Ascomycota</taxon>
        <taxon>Pezizomycotina</taxon>
        <taxon>Dothideomycetes</taxon>
        <taxon>Pleosporomycetidae</taxon>
        <taxon>Aulographales</taxon>
        <taxon>Rhizodiscinaceae</taxon>
        <taxon>Rhizodiscina</taxon>
    </lineage>
</organism>
<dbReference type="Gene3D" id="3.30.465.10">
    <property type="match status" value="1"/>
</dbReference>
<dbReference type="OrthoDB" id="610608at2759"/>
<dbReference type="PANTHER" id="PTHR43762">
    <property type="entry name" value="L-GULONOLACTONE OXIDASE"/>
    <property type="match status" value="1"/>
</dbReference>
<comment type="caution">
    <text evidence="12">The sequence shown here is derived from an EMBL/GenBank/DDBJ whole genome shotgun (WGS) entry which is preliminary data.</text>
</comment>
<reference evidence="12" key="1">
    <citation type="journal article" date="2020" name="Stud. Mycol.">
        <title>101 Dothideomycetes genomes: a test case for predicting lifestyles and emergence of pathogens.</title>
        <authorList>
            <person name="Haridas S."/>
            <person name="Albert R."/>
            <person name="Binder M."/>
            <person name="Bloem J."/>
            <person name="Labutti K."/>
            <person name="Salamov A."/>
            <person name="Andreopoulos B."/>
            <person name="Baker S."/>
            <person name="Barry K."/>
            <person name="Bills G."/>
            <person name="Bluhm B."/>
            <person name="Cannon C."/>
            <person name="Castanera R."/>
            <person name="Culley D."/>
            <person name="Daum C."/>
            <person name="Ezra D."/>
            <person name="Gonzalez J."/>
            <person name="Henrissat B."/>
            <person name="Kuo A."/>
            <person name="Liang C."/>
            <person name="Lipzen A."/>
            <person name="Lutzoni F."/>
            <person name="Magnuson J."/>
            <person name="Mondo S."/>
            <person name="Nolan M."/>
            <person name="Ohm R."/>
            <person name="Pangilinan J."/>
            <person name="Park H.-J."/>
            <person name="Ramirez L."/>
            <person name="Alfaro M."/>
            <person name="Sun H."/>
            <person name="Tritt A."/>
            <person name="Yoshinaga Y."/>
            <person name="Zwiers L.-H."/>
            <person name="Turgeon B."/>
            <person name="Goodwin S."/>
            <person name="Spatafora J."/>
            <person name="Crous P."/>
            <person name="Grigoriev I."/>
        </authorList>
    </citation>
    <scope>NUCLEOTIDE SEQUENCE</scope>
    <source>
        <strain evidence="12">CBS 133067</strain>
    </source>
</reference>
<dbReference type="AlphaFoldDB" id="A0A9P4IR44"/>
<evidence type="ECO:0000256" key="9">
    <source>
        <dbReference type="RuleBase" id="RU367158"/>
    </source>
</evidence>
<dbReference type="EC" id="1.1.3.37" evidence="4 9"/>
<dbReference type="InterPro" id="IPR036318">
    <property type="entry name" value="FAD-bd_PCMH-like_sf"/>
</dbReference>
<comment type="pathway">
    <text evidence="2 9">Cofactor biosynthesis; D-erythroascorbate biosynthesis; dehydro-D-arabinono-1,4-lactone from D-arabinose: step 2/2.</text>
</comment>
<keyword evidence="5 9" id="KW-0285">Flavoprotein</keyword>
<dbReference type="InterPro" id="IPR016169">
    <property type="entry name" value="FAD-bd_PCMH_sub2"/>
</dbReference>
<comment type="similarity">
    <text evidence="3 9">Belongs to the oxygen-dependent FAD-linked oxidoreductase family.</text>
</comment>
<dbReference type="Pfam" id="PF01565">
    <property type="entry name" value="FAD_binding_4"/>
    <property type="match status" value="1"/>
</dbReference>
<dbReference type="InterPro" id="IPR006094">
    <property type="entry name" value="Oxid_FAD_bind_N"/>
</dbReference>
<dbReference type="InterPro" id="IPR016166">
    <property type="entry name" value="FAD-bd_PCMH"/>
</dbReference>
<dbReference type="InterPro" id="IPR010031">
    <property type="entry name" value="FAD_lactone_oxidase-like"/>
</dbReference>
<dbReference type="EMBL" id="ML978121">
    <property type="protein sequence ID" value="KAF2103838.1"/>
    <property type="molecule type" value="Genomic_DNA"/>
</dbReference>
<evidence type="ECO:0000313" key="12">
    <source>
        <dbReference type="EMBL" id="KAF2103838.1"/>
    </source>
</evidence>
<dbReference type="PROSITE" id="PS51387">
    <property type="entry name" value="FAD_PCMH"/>
    <property type="match status" value="1"/>
</dbReference>
<keyword evidence="6 9" id="KW-0274">FAD</keyword>